<dbReference type="Proteomes" id="UP000814172">
    <property type="component" value="Unassembled WGS sequence"/>
</dbReference>
<keyword evidence="3" id="KW-1185">Reference proteome</keyword>
<protein>
    <recommendedName>
        <fullName evidence="4">DUF4175 domain-containing protein</fullName>
    </recommendedName>
</protein>
<keyword evidence="1" id="KW-0472">Membrane</keyword>
<evidence type="ECO:0008006" key="4">
    <source>
        <dbReference type="Google" id="ProtNLM"/>
    </source>
</evidence>
<dbReference type="EMBL" id="WKEW01000042">
    <property type="protein sequence ID" value="MCF5058093.1"/>
    <property type="molecule type" value="Genomic_DNA"/>
</dbReference>
<dbReference type="NCBIfam" id="NF041882">
    <property type="entry name" value="PA3371_fam"/>
    <property type="match status" value="1"/>
</dbReference>
<feature type="transmembrane region" description="Helical" evidence="1">
    <location>
        <begin position="29"/>
        <end position="49"/>
    </location>
</feature>
<accession>A0AAW5A9W3</accession>
<dbReference type="RefSeq" id="WP_092237639.1">
    <property type="nucleotide sequence ID" value="NZ_FNTR01000005.1"/>
</dbReference>
<dbReference type="PROSITE" id="PS51257">
    <property type="entry name" value="PROKAR_LIPOPROTEIN"/>
    <property type="match status" value="1"/>
</dbReference>
<evidence type="ECO:0000256" key="1">
    <source>
        <dbReference type="SAM" id="Phobius"/>
    </source>
</evidence>
<organism evidence="2 3">
    <name type="scientific">Pseudomonas proteolytica</name>
    <dbReference type="NCBI Taxonomy" id="219574"/>
    <lineage>
        <taxon>Bacteria</taxon>
        <taxon>Pseudomonadati</taxon>
        <taxon>Pseudomonadota</taxon>
        <taxon>Gammaproteobacteria</taxon>
        <taxon>Pseudomonadales</taxon>
        <taxon>Pseudomonadaceae</taxon>
        <taxon>Pseudomonas</taxon>
    </lineage>
</organism>
<sequence>MTKTTWLLLSLTIATGILGFNATSNYWQILSLGACAVFASAWVIAAIVGRRFKFDPVLR</sequence>
<keyword evidence="1" id="KW-1133">Transmembrane helix</keyword>
<proteinExistence type="predicted"/>
<dbReference type="AlphaFoldDB" id="A0AAW5A9W3"/>
<name>A0AAW5A9W3_9PSED</name>
<reference evidence="2 3" key="1">
    <citation type="submission" date="2019-11" db="EMBL/GenBank/DDBJ databases">
        <title>Epiphytic Pseudomonas syringae from cherry orchards.</title>
        <authorList>
            <person name="Hulin M.T."/>
        </authorList>
    </citation>
    <scope>NUCLEOTIDE SEQUENCE [LARGE SCALE GENOMIC DNA]</scope>
    <source>
        <strain evidence="2 3">PA-6-9F</strain>
    </source>
</reference>
<comment type="caution">
    <text evidence="2">The sequence shown here is derived from an EMBL/GenBank/DDBJ whole genome shotgun (WGS) entry which is preliminary data.</text>
</comment>
<gene>
    <name evidence="2" type="ORF">GIW75_14170</name>
</gene>
<dbReference type="InterPro" id="IPR049711">
    <property type="entry name" value="PA3371-like"/>
</dbReference>
<evidence type="ECO:0000313" key="2">
    <source>
        <dbReference type="EMBL" id="MCF5058093.1"/>
    </source>
</evidence>
<dbReference type="GeneID" id="55541747"/>
<keyword evidence="1" id="KW-0812">Transmembrane</keyword>
<evidence type="ECO:0000313" key="3">
    <source>
        <dbReference type="Proteomes" id="UP000814172"/>
    </source>
</evidence>